<dbReference type="EMBL" id="CP094532">
    <property type="protein sequence ID" value="UOE41466.1"/>
    <property type="molecule type" value="Genomic_DNA"/>
</dbReference>
<evidence type="ECO:0000313" key="2">
    <source>
        <dbReference type="Proteomes" id="UP000831460"/>
    </source>
</evidence>
<keyword evidence="2" id="KW-1185">Reference proteome</keyword>
<sequence length="290" mass="33477">MKYISLFLMFFLLLNCEQKVVSSTQVVGETDAVYEKPGKVEINREKNTIIERFQPPQGFTWITSEENSYGNFIEHFPLKSYGSPIVKFNSEPVANQNLREGVFDLDVGTRDLQQCADAVIRMRSEFLFKTRKFDEIKFHFTSGDLLTWNDYREGVRAFVNGNKVTFRKAETRDDSYGNFIKYLELVYNYAGTISQFRETKPLKSNSDLRTGDLLITAGSPGHVVFIAGTCKNEKGEKRYLLAEGFTPAQSISIMSNPFDPKISPWYELDVNAAEIRTSRYRFQPVNFRRY</sequence>
<dbReference type="RefSeq" id="WP_243550207.1">
    <property type="nucleotide sequence ID" value="NZ_CP094532.1"/>
</dbReference>
<name>A0ABY4BQK1_9FLAO</name>
<gene>
    <name evidence="1" type="ORF">MTP09_02155</name>
</gene>
<dbReference type="InterPro" id="IPR032315">
    <property type="entry name" value="DUF4846"/>
</dbReference>
<organism evidence="1 2">
    <name type="scientific">Chryseobacterium suipulveris</name>
    <dbReference type="NCBI Taxonomy" id="2929800"/>
    <lineage>
        <taxon>Bacteria</taxon>
        <taxon>Pseudomonadati</taxon>
        <taxon>Bacteroidota</taxon>
        <taxon>Flavobacteriia</taxon>
        <taxon>Flavobacteriales</taxon>
        <taxon>Weeksellaceae</taxon>
        <taxon>Chryseobacterium group</taxon>
        <taxon>Chryseobacterium</taxon>
    </lineage>
</organism>
<dbReference type="Proteomes" id="UP000831460">
    <property type="component" value="Chromosome"/>
</dbReference>
<reference evidence="1 2" key="1">
    <citation type="submission" date="2022-03" db="EMBL/GenBank/DDBJ databases">
        <title>Chryseobacterium sp. isolated from particulate matters in swine house.</title>
        <authorList>
            <person name="Won M."/>
            <person name="Kim S.-J."/>
            <person name="Kwon S.-W."/>
        </authorList>
    </citation>
    <scope>NUCLEOTIDE SEQUENCE [LARGE SCALE GENOMIC DNA]</scope>
    <source>
        <strain evidence="1 2">SC2-2</strain>
    </source>
</reference>
<accession>A0ABY4BQK1</accession>
<protein>
    <submittedName>
        <fullName evidence="1">DUF4846 domain-containing protein</fullName>
    </submittedName>
</protein>
<proteinExistence type="predicted"/>
<evidence type="ECO:0000313" key="1">
    <source>
        <dbReference type="EMBL" id="UOE41466.1"/>
    </source>
</evidence>
<dbReference type="Pfam" id="PF16138">
    <property type="entry name" value="DUF4846"/>
    <property type="match status" value="1"/>
</dbReference>